<evidence type="ECO:0000313" key="12">
    <source>
        <dbReference type="Proteomes" id="UP000222366"/>
    </source>
</evidence>
<dbReference type="InterPro" id="IPR017729">
    <property type="entry name" value="ATPase_T6SS_ClpV1"/>
</dbReference>
<dbReference type="InterPro" id="IPR036628">
    <property type="entry name" value="Clp_N_dom_sf"/>
</dbReference>
<dbReference type="InterPro" id="IPR050130">
    <property type="entry name" value="ClpA_ClpB"/>
</dbReference>
<dbReference type="SUPFAM" id="SSF81923">
    <property type="entry name" value="Double Clp-N motif"/>
    <property type="match status" value="1"/>
</dbReference>
<dbReference type="Proteomes" id="UP000222366">
    <property type="component" value="Unassembled WGS sequence"/>
</dbReference>
<dbReference type="InterPro" id="IPR027417">
    <property type="entry name" value="P-loop_NTPase"/>
</dbReference>
<dbReference type="PRINTS" id="PR00300">
    <property type="entry name" value="CLPPROTEASEA"/>
</dbReference>
<evidence type="ECO:0000256" key="8">
    <source>
        <dbReference type="SAM" id="Coils"/>
    </source>
</evidence>
<evidence type="ECO:0000256" key="2">
    <source>
        <dbReference type="ARBA" id="ARBA00022737"/>
    </source>
</evidence>
<evidence type="ECO:0000256" key="6">
    <source>
        <dbReference type="PROSITE-ProRule" id="PRU01251"/>
    </source>
</evidence>
<protein>
    <submittedName>
        <fullName evidence="11">Type VI secretion system clpB chaperone</fullName>
    </submittedName>
</protein>
<dbReference type="InterPro" id="IPR003593">
    <property type="entry name" value="AAA+_ATPase"/>
</dbReference>
<name>A0A2D0KNF5_9GAMM</name>
<feature type="coiled-coil region" evidence="8">
    <location>
        <begin position="431"/>
        <end position="483"/>
    </location>
</feature>
<keyword evidence="5 7" id="KW-0143">Chaperone</keyword>
<dbReference type="InterPro" id="IPR001270">
    <property type="entry name" value="ClpA/B"/>
</dbReference>
<dbReference type="GO" id="GO:0016887">
    <property type="term" value="F:ATP hydrolysis activity"/>
    <property type="evidence" value="ECO:0007669"/>
    <property type="project" value="InterPro"/>
</dbReference>
<dbReference type="EMBL" id="NJAJ01000021">
    <property type="protein sequence ID" value="PHM64971.1"/>
    <property type="molecule type" value="Genomic_DNA"/>
</dbReference>
<evidence type="ECO:0000256" key="3">
    <source>
        <dbReference type="ARBA" id="ARBA00022741"/>
    </source>
</evidence>
<gene>
    <name evidence="11" type="ORF">Xsto_02432</name>
</gene>
<comment type="similarity">
    <text evidence="1 7">Belongs to the ClpA/ClpB family.</text>
</comment>
<evidence type="ECO:0000256" key="7">
    <source>
        <dbReference type="RuleBase" id="RU004432"/>
    </source>
</evidence>
<dbReference type="Pfam" id="PF10431">
    <property type="entry name" value="ClpB_D2-small"/>
    <property type="match status" value="1"/>
</dbReference>
<dbReference type="GO" id="GO:0005524">
    <property type="term" value="F:ATP binding"/>
    <property type="evidence" value="ECO:0007669"/>
    <property type="project" value="UniProtKB-KW"/>
</dbReference>
<evidence type="ECO:0000256" key="4">
    <source>
        <dbReference type="ARBA" id="ARBA00022840"/>
    </source>
</evidence>
<dbReference type="AlphaFoldDB" id="A0A2D0KNF5"/>
<dbReference type="GO" id="GO:0005737">
    <property type="term" value="C:cytoplasm"/>
    <property type="evidence" value="ECO:0007669"/>
    <property type="project" value="TreeGrafter"/>
</dbReference>
<keyword evidence="12" id="KW-1185">Reference proteome</keyword>
<sequence length="906" mass="100672">MIQIDLPTLVNRLNPMTRHALEAAAASCVSQQQPEITVAQLLLQMIETPLSDVRLILNKAEIDKDLLKEQLDQVMTHHQSIVQTYPNFSPMLVEWLQDSWLLASTEMQHTELRSGVLLIALLFSPLRYLAPQSARLLAGINRELLRQNFAEWTNGSAEQPFSAGDKEGQGVHPANSDSLLARFTQNMTEQARQGKLDPVLCRDNEIDLMIDILCRRRKNNPIVVGEAGVGKSALIEGLALRIINDRVPEKLRNSELMTLDLGALQAGAAVKGEFEKRFKGIMAEVIQSPKPIILFIDEAHTLIGAGNQAGGLDISNLLKPALARGELKTIAATTWSEYKKYFEKDAALSRRFQLVKVSEPSAEEATVIMRGLRAIYEQAHGVLIDDEALKASAVLSDRYLSGRQLPDKAIDVLDTACARVAINLTSPPRQISSLTTELHQMQMEIDVLEREQRMGLNEHSERLEELQNQQQEIQEQLTALESDWQQQQELVKQVIELRSQLLSDDKEASQDADIEKQAADEVSDNSEEHDATEQEEVQEETVTEPADVKSLIEKLAELNEQLAELQKKQTLVSPHVDKTQIAGVIAEWTGVPLNRLSQSELSIVTELPVHLGQSIKGQDVAIQCLHKHLLTARADLRRPGRPLGAFLLVGPSGVGKTETVLQISELMFGGRQYLTTINMSEFQEKHTVSRLIGSPPGYVGYGEGGVLTEAIRQKPYSVVLLDEVEKAHPDVLNLFYQAFDKGELADGEGRIIDCKNVVFFLTSNLGYQTIVDYAEQPEQINDQLYPELAAFFKPALLARMEVIPYLPLGHETLKTIIQGKLARLDKLLTQRFNAEVTISDDVSEEILLRATRAENGARMLESIIDGALLPPVSLLLLQKMAAGTAISAIRLTVAEHEFQAEVEEAE</sequence>
<dbReference type="FunFam" id="3.40.50.300:FF:000010">
    <property type="entry name" value="Chaperone clpB 1, putative"/>
    <property type="match status" value="1"/>
</dbReference>
<proteinExistence type="inferred from homology"/>
<accession>A0A2D0KNF5</accession>
<organism evidence="11 12">
    <name type="scientific">Xenorhabdus stockiae</name>
    <dbReference type="NCBI Taxonomy" id="351614"/>
    <lineage>
        <taxon>Bacteria</taxon>
        <taxon>Pseudomonadati</taxon>
        <taxon>Pseudomonadota</taxon>
        <taxon>Gammaproteobacteria</taxon>
        <taxon>Enterobacterales</taxon>
        <taxon>Morganellaceae</taxon>
        <taxon>Xenorhabdus</taxon>
    </lineage>
</organism>
<keyword evidence="8" id="KW-0175">Coiled coil</keyword>
<evidence type="ECO:0000259" key="10">
    <source>
        <dbReference type="PROSITE" id="PS51903"/>
    </source>
</evidence>
<keyword evidence="3 7" id="KW-0547">Nucleotide-binding</keyword>
<evidence type="ECO:0000256" key="5">
    <source>
        <dbReference type="ARBA" id="ARBA00023186"/>
    </source>
</evidence>
<dbReference type="PROSITE" id="PS00870">
    <property type="entry name" value="CLPAB_1"/>
    <property type="match status" value="1"/>
</dbReference>
<dbReference type="GO" id="GO:0034605">
    <property type="term" value="P:cellular response to heat"/>
    <property type="evidence" value="ECO:0007669"/>
    <property type="project" value="TreeGrafter"/>
</dbReference>
<feature type="domain" description="Clp R" evidence="10">
    <location>
        <begin position="10"/>
        <end position="155"/>
    </location>
</feature>
<dbReference type="Pfam" id="PF17871">
    <property type="entry name" value="AAA_lid_9"/>
    <property type="match status" value="1"/>
</dbReference>
<dbReference type="InterPro" id="IPR003959">
    <property type="entry name" value="ATPase_AAA_core"/>
</dbReference>
<dbReference type="PANTHER" id="PTHR11638:SF182">
    <property type="entry name" value="CLP ATPASE"/>
    <property type="match status" value="1"/>
</dbReference>
<evidence type="ECO:0000256" key="9">
    <source>
        <dbReference type="SAM" id="MobiDB-lite"/>
    </source>
</evidence>
<dbReference type="Pfam" id="PF07724">
    <property type="entry name" value="AAA_2"/>
    <property type="match status" value="1"/>
</dbReference>
<dbReference type="InterPro" id="IPR028299">
    <property type="entry name" value="ClpA/B_CS2"/>
</dbReference>
<dbReference type="InterPro" id="IPR019489">
    <property type="entry name" value="Clp_ATPase_C"/>
</dbReference>
<dbReference type="InterPro" id="IPR004176">
    <property type="entry name" value="Clp_R_N"/>
</dbReference>
<dbReference type="InterPro" id="IPR018368">
    <property type="entry name" value="ClpA/B_CS1"/>
</dbReference>
<dbReference type="PROSITE" id="PS00871">
    <property type="entry name" value="CLPAB_2"/>
    <property type="match status" value="1"/>
</dbReference>
<dbReference type="PANTHER" id="PTHR11638">
    <property type="entry name" value="ATP-DEPENDENT CLP PROTEASE"/>
    <property type="match status" value="1"/>
</dbReference>
<keyword evidence="2 6" id="KW-0677">Repeat</keyword>
<dbReference type="NCBIfam" id="TIGR03345">
    <property type="entry name" value="VI_ClpV1"/>
    <property type="match status" value="1"/>
</dbReference>
<evidence type="ECO:0000313" key="11">
    <source>
        <dbReference type="EMBL" id="PHM64971.1"/>
    </source>
</evidence>
<dbReference type="RefSeq" id="WP_099125197.1">
    <property type="nucleotide sequence ID" value="NZ_CAWNRH010000095.1"/>
</dbReference>
<reference evidence="11 12" key="1">
    <citation type="journal article" date="2017" name="Nat. Microbiol.">
        <title>Natural product diversity associated with the nematode symbionts Photorhabdus and Xenorhabdus.</title>
        <authorList>
            <person name="Tobias N.J."/>
            <person name="Wolff H."/>
            <person name="Djahanschiri B."/>
            <person name="Grundmann F."/>
            <person name="Kronenwerth M."/>
            <person name="Shi Y.M."/>
            <person name="Simonyi S."/>
            <person name="Grun P."/>
            <person name="Shapiro-Ilan D."/>
            <person name="Pidot S.J."/>
            <person name="Stinear T.P."/>
            <person name="Ebersberger I."/>
            <person name="Bode H.B."/>
        </authorList>
    </citation>
    <scope>NUCLEOTIDE SEQUENCE [LARGE SCALE GENOMIC DNA]</scope>
    <source>
        <strain evidence="11 12">DSM 17904</strain>
    </source>
</reference>
<keyword evidence="4 7" id="KW-0067">ATP-binding</keyword>
<dbReference type="SMART" id="SM01086">
    <property type="entry name" value="ClpB_D2-small"/>
    <property type="match status" value="1"/>
</dbReference>
<dbReference type="InterPro" id="IPR041546">
    <property type="entry name" value="ClpA/ClpB_AAA_lid"/>
</dbReference>
<dbReference type="Gene3D" id="1.10.1780.10">
    <property type="entry name" value="Clp, N-terminal domain"/>
    <property type="match status" value="1"/>
</dbReference>
<dbReference type="PROSITE" id="PS51903">
    <property type="entry name" value="CLP_R"/>
    <property type="match status" value="1"/>
</dbReference>
<comment type="caution">
    <text evidence="11">The sequence shown here is derived from an EMBL/GenBank/DDBJ whole genome shotgun (WGS) entry which is preliminary data.</text>
</comment>
<dbReference type="CDD" id="cd00009">
    <property type="entry name" value="AAA"/>
    <property type="match status" value="1"/>
</dbReference>
<feature type="compositionally biased region" description="Basic and acidic residues" evidence="9">
    <location>
        <begin position="506"/>
        <end position="519"/>
    </location>
</feature>
<feature type="region of interest" description="Disordered" evidence="9">
    <location>
        <begin position="506"/>
        <end position="545"/>
    </location>
</feature>
<dbReference type="SUPFAM" id="SSF52540">
    <property type="entry name" value="P-loop containing nucleoside triphosphate hydrolases"/>
    <property type="match status" value="2"/>
</dbReference>
<dbReference type="Gene3D" id="3.40.50.300">
    <property type="entry name" value="P-loop containing nucleotide triphosphate hydrolases"/>
    <property type="match status" value="3"/>
</dbReference>
<dbReference type="CDD" id="cd19499">
    <property type="entry name" value="RecA-like_ClpB_Hsp104-like"/>
    <property type="match status" value="1"/>
</dbReference>
<dbReference type="SMART" id="SM00382">
    <property type="entry name" value="AAA"/>
    <property type="match status" value="2"/>
</dbReference>
<evidence type="ECO:0000256" key="1">
    <source>
        <dbReference type="ARBA" id="ARBA00008675"/>
    </source>
</evidence>
<dbReference type="Pfam" id="PF00004">
    <property type="entry name" value="AAA"/>
    <property type="match status" value="1"/>
</dbReference>
<dbReference type="Pfam" id="PF02861">
    <property type="entry name" value="Clp_N"/>
    <property type="match status" value="1"/>
</dbReference>
<feature type="compositionally biased region" description="Acidic residues" evidence="9">
    <location>
        <begin position="533"/>
        <end position="542"/>
    </location>
</feature>
<dbReference type="Gene3D" id="1.10.8.60">
    <property type="match status" value="1"/>
</dbReference>